<name>A0A6J1T4V2_FRAOC</name>
<dbReference type="RefSeq" id="XP_026288333.2">
    <property type="nucleotide sequence ID" value="XM_026432548.2"/>
</dbReference>
<feature type="region of interest" description="Disordered" evidence="1">
    <location>
        <begin position="235"/>
        <end position="337"/>
    </location>
</feature>
<feature type="region of interest" description="Disordered" evidence="1">
    <location>
        <begin position="135"/>
        <end position="199"/>
    </location>
</feature>
<evidence type="ECO:0000313" key="4">
    <source>
        <dbReference type="RefSeq" id="XP_026288333.2"/>
    </source>
</evidence>
<evidence type="ECO:0000256" key="2">
    <source>
        <dbReference type="SAM" id="SignalP"/>
    </source>
</evidence>
<keyword evidence="3" id="KW-1185">Reference proteome</keyword>
<evidence type="ECO:0000256" key="1">
    <source>
        <dbReference type="SAM" id="MobiDB-lite"/>
    </source>
</evidence>
<dbReference type="GeneID" id="113213468"/>
<feature type="compositionally biased region" description="Low complexity" evidence="1">
    <location>
        <begin position="298"/>
        <end position="313"/>
    </location>
</feature>
<feature type="compositionally biased region" description="Pro residues" evidence="1">
    <location>
        <begin position="171"/>
        <end position="183"/>
    </location>
</feature>
<dbReference type="KEGG" id="foc:113213468"/>
<accession>A0A6J1T4V2</accession>
<dbReference type="OrthoDB" id="10648121at2759"/>
<feature type="signal peptide" evidence="2">
    <location>
        <begin position="1"/>
        <end position="20"/>
    </location>
</feature>
<sequence>MAFLRVLCASLSVCLTFAAAASEQRAGPPTAVGEAQPHQLPPPPPPVVVFVNDRDIEGATRLPSSGDALATGAADGFERYGVPAGVPSSTESRTSRRGTLVARTTELSSHAVPQHQHISLVTAEGVRVRAEGLTLPFSSNVPPLPAGADRPTDGDLAAPSDRQQEVNPIPSSAPAPATAPTPAPTATAPPSYGHIRPPSPNTIVTYYSLGGGDAKVKMIPYLQLVERLVGKEAYGPPSTAAPPPPPTGAEVYGLPGTSTPSPPPPPRSHAIEYAPRSEVYGQPPLRARAVAYAPPGPTTLAPASAASQPSARQRLARASRDARRRDRGLSKSTENTR</sequence>
<dbReference type="Proteomes" id="UP000504606">
    <property type="component" value="Unplaced"/>
</dbReference>
<keyword evidence="2" id="KW-0732">Signal</keyword>
<reference evidence="4" key="1">
    <citation type="submission" date="2025-08" db="UniProtKB">
        <authorList>
            <consortium name="RefSeq"/>
        </authorList>
    </citation>
    <scope>IDENTIFICATION</scope>
    <source>
        <tissue evidence="4">Whole organism</tissue>
    </source>
</reference>
<dbReference type="AlphaFoldDB" id="A0A6J1T4V2"/>
<feature type="compositionally biased region" description="Basic and acidic residues" evidence="1">
    <location>
        <begin position="318"/>
        <end position="337"/>
    </location>
</feature>
<gene>
    <name evidence="4" type="primary">LOC113213468</name>
</gene>
<feature type="chain" id="PRO_5038602536" evidence="2">
    <location>
        <begin position="21"/>
        <end position="337"/>
    </location>
</feature>
<organism evidence="3 4">
    <name type="scientific">Frankliniella occidentalis</name>
    <name type="common">Western flower thrips</name>
    <name type="synonym">Euthrips occidentalis</name>
    <dbReference type="NCBI Taxonomy" id="133901"/>
    <lineage>
        <taxon>Eukaryota</taxon>
        <taxon>Metazoa</taxon>
        <taxon>Ecdysozoa</taxon>
        <taxon>Arthropoda</taxon>
        <taxon>Hexapoda</taxon>
        <taxon>Insecta</taxon>
        <taxon>Pterygota</taxon>
        <taxon>Neoptera</taxon>
        <taxon>Paraneoptera</taxon>
        <taxon>Thysanoptera</taxon>
        <taxon>Terebrantia</taxon>
        <taxon>Thripoidea</taxon>
        <taxon>Thripidae</taxon>
        <taxon>Frankliniella</taxon>
    </lineage>
</organism>
<protein>
    <submittedName>
        <fullName evidence="4">Uncharacterized protein LOC113213468</fullName>
    </submittedName>
</protein>
<proteinExistence type="predicted"/>
<evidence type="ECO:0000313" key="3">
    <source>
        <dbReference type="Proteomes" id="UP000504606"/>
    </source>
</evidence>